<feature type="chain" id="PRO_5037892630" evidence="4">
    <location>
        <begin position="24"/>
        <end position="513"/>
    </location>
</feature>
<name>A0A916RQ72_9BACI</name>
<evidence type="ECO:0000256" key="1">
    <source>
        <dbReference type="ARBA" id="ARBA00005695"/>
    </source>
</evidence>
<reference evidence="6" key="2">
    <citation type="submission" date="2020-09" db="EMBL/GenBank/DDBJ databases">
        <authorList>
            <person name="Sun Q."/>
            <person name="Zhou Y."/>
        </authorList>
    </citation>
    <scope>NUCLEOTIDE SEQUENCE</scope>
    <source>
        <strain evidence="6">CGMCC 1.12408</strain>
    </source>
</reference>
<evidence type="ECO:0000256" key="3">
    <source>
        <dbReference type="ARBA" id="ARBA00022729"/>
    </source>
</evidence>
<feature type="signal peptide" evidence="4">
    <location>
        <begin position="1"/>
        <end position="23"/>
    </location>
</feature>
<dbReference type="GO" id="GO:1904680">
    <property type="term" value="F:peptide transmembrane transporter activity"/>
    <property type="evidence" value="ECO:0007669"/>
    <property type="project" value="TreeGrafter"/>
</dbReference>
<evidence type="ECO:0000256" key="2">
    <source>
        <dbReference type="ARBA" id="ARBA00022448"/>
    </source>
</evidence>
<dbReference type="Gene3D" id="3.40.190.10">
    <property type="entry name" value="Periplasmic binding protein-like II"/>
    <property type="match status" value="1"/>
</dbReference>
<dbReference type="Gene3D" id="3.10.105.10">
    <property type="entry name" value="Dipeptide-binding Protein, Domain 3"/>
    <property type="match status" value="1"/>
</dbReference>
<sequence length="513" mass="57611">MNSWFKFLMGVSFLIIVAIGLSACSDKDNDNNNGAASDGGSQEISVRINNDPDFLDPHMAEASITYQVILNIFDGLLVGDTDGSLKPALAEEYDISEDGLTYTFDIREGVTFHNGDPLTVEDIQYSFERLMGTHTGEPLSSNFENIDALETPDENTFVIKLKEPNSAFLTYLTALNSAILPKSNDGKHNENPIGTGPFQYENYSPENNMVVVKNENYWKEGLPYLDKVTFVFQPDDQTALLSLQSGQIDLVAVGAHRVPEVEDQFNLTYQDSNSVLLVGFNHDREPFNDIRVRQAINYAVNKDDIIEATFSGYATKIGSNMSPAMADVYKEGLEDAYARDVAKAKDLLAEAGYPNGFQTTLSISSHAGMYTNVAQVIVENLKDIGIDVEIEVVEWGVWLERIYQGRDYDMTVIDFTGELSPYETIKRYISGAGNNFFNFENAEFDELMQDVIVEQDADRQNELYGRAQEILSEEAAAVYLADYQIIWALNPELEGYKTYPYFFHDLEEVRYTE</sequence>
<feature type="domain" description="Solute-binding protein family 5" evidence="5">
    <location>
        <begin position="85"/>
        <end position="422"/>
    </location>
</feature>
<dbReference type="CDD" id="cd08516">
    <property type="entry name" value="PBP2_NikA_DppA_OppA_like_11"/>
    <property type="match status" value="1"/>
</dbReference>
<dbReference type="Pfam" id="PF00496">
    <property type="entry name" value="SBP_bac_5"/>
    <property type="match status" value="1"/>
</dbReference>
<dbReference type="InterPro" id="IPR039424">
    <property type="entry name" value="SBP_5"/>
</dbReference>
<dbReference type="PIRSF" id="PIRSF002741">
    <property type="entry name" value="MppA"/>
    <property type="match status" value="1"/>
</dbReference>
<evidence type="ECO:0000256" key="4">
    <source>
        <dbReference type="SAM" id="SignalP"/>
    </source>
</evidence>
<dbReference type="GO" id="GO:0042597">
    <property type="term" value="C:periplasmic space"/>
    <property type="evidence" value="ECO:0007669"/>
    <property type="project" value="UniProtKB-ARBA"/>
</dbReference>
<dbReference type="GO" id="GO:0015833">
    <property type="term" value="P:peptide transport"/>
    <property type="evidence" value="ECO:0007669"/>
    <property type="project" value="TreeGrafter"/>
</dbReference>
<keyword evidence="7" id="KW-1185">Reference proteome</keyword>
<protein>
    <submittedName>
        <fullName evidence="6">Diguanylate phosphodiesterase</fullName>
    </submittedName>
</protein>
<dbReference type="PANTHER" id="PTHR30290:SF9">
    <property type="entry name" value="OLIGOPEPTIDE-BINDING PROTEIN APPA"/>
    <property type="match status" value="1"/>
</dbReference>
<dbReference type="Proteomes" id="UP000613512">
    <property type="component" value="Unassembled WGS sequence"/>
</dbReference>
<organism evidence="6 7">
    <name type="scientific">Ornithinibacillus halotolerans</name>
    <dbReference type="NCBI Taxonomy" id="1274357"/>
    <lineage>
        <taxon>Bacteria</taxon>
        <taxon>Bacillati</taxon>
        <taxon>Bacillota</taxon>
        <taxon>Bacilli</taxon>
        <taxon>Bacillales</taxon>
        <taxon>Bacillaceae</taxon>
        <taxon>Ornithinibacillus</taxon>
    </lineage>
</organism>
<dbReference type="InterPro" id="IPR030678">
    <property type="entry name" value="Peptide/Ni-bd"/>
</dbReference>
<accession>A0A916RQ72</accession>
<reference evidence="6" key="1">
    <citation type="journal article" date="2014" name="Int. J. Syst. Evol. Microbiol.">
        <title>Complete genome sequence of Corynebacterium casei LMG S-19264T (=DSM 44701T), isolated from a smear-ripened cheese.</title>
        <authorList>
            <consortium name="US DOE Joint Genome Institute (JGI-PGF)"/>
            <person name="Walter F."/>
            <person name="Albersmeier A."/>
            <person name="Kalinowski J."/>
            <person name="Ruckert C."/>
        </authorList>
    </citation>
    <scope>NUCLEOTIDE SEQUENCE</scope>
    <source>
        <strain evidence="6">CGMCC 1.12408</strain>
    </source>
</reference>
<comment type="similarity">
    <text evidence="1">Belongs to the bacterial solute-binding protein 5 family.</text>
</comment>
<dbReference type="EMBL" id="BMEY01000002">
    <property type="protein sequence ID" value="GGA65010.1"/>
    <property type="molecule type" value="Genomic_DNA"/>
</dbReference>
<proteinExistence type="inferred from homology"/>
<gene>
    <name evidence="6" type="ORF">GCM10008025_06010</name>
</gene>
<dbReference type="PROSITE" id="PS51257">
    <property type="entry name" value="PROKAR_LIPOPROTEIN"/>
    <property type="match status" value="1"/>
</dbReference>
<dbReference type="GO" id="GO:0043190">
    <property type="term" value="C:ATP-binding cassette (ABC) transporter complex"/>
    <property type="evidence" value="ECO:0007669"/>
    <property type="project" value="InterPro"/>
</dbReference>
<evidence type="ECO:0000313" key="6">
    <source>
        <dbReference type="EMBL" id="GGA65010.1"/>
    </source>
</evidence>
<comment type="caution">
    <text evidence="6">The sequence shown here is derived from an EMBL/GenBank/DDBJ whole genome shotgun (WGS) entry which is preliminary data.</text>
</comment>
<dbReference type="RefSeq" id="WP_188383204.1">
    <property type="nucleotide sequence ID" value="NZ_BMEY01000002.1"/>
</dbReference>
<dbReference type="InterPro" id="IPR000914">
    <property type="entry name" value="SBP_5_dom"/>
</dbReference>
<keyword evidence="2" id="KW-0813">Transport</keyword>
<dbReference type="SUPFAM" id="SSF53850">
    <property type="entry name" value="Periplasmic binding protein-like II"/>
    <property type="match status" value="1"/>
</dbReference>
<evidence type="ECO:0000259" key="5">
    <source>
        <dbReference type="Pfam" id="PF00496"/>
    </source>
</evidence>
<dbReference type="PANTHER" id="PTHR30290">
    <property type="entry name" value="PERIPLASMIC BINDING COMPONENT OF ABC TRANSPORTER"/>
    <property type="match status" value="1"/>
</dbReference>
<keyword evidence="3 4" id="KW-0732">Signal</keyword>
<evidence type="ECO:0000313" key="7">
    <source>
        <dbReference type="Proteomes" id="UP000613512"/>
    </source>
</evidence>
<dbReference type="AlphaFoldDB" id="A0A916RQ72"/>